<feature type="transmembrane region" description="Helical" evidence="1">
    <location>
        <begin position="67"/>
        <end position="86"/>
    </location>
</feature>
<dbReference type="Proteomes" id="UP001597199">
    <property type="component" value="Unassembled WGS sequence"/>
</dbReference>
<accession>A0ABW4BJ68</accession>
<keyword evidence="1" id="KW-0472">Membrane</keyword>
<organism evidence="2 3">
    <name type="scientific">Lacticaseibacillus suilingensis</name>
    <dbReference type="NCBI Taxonomy" id="2799577"/>
    <lineage>
        <taxon>Bacteria</taxon>
        <taxon>Bacillati</taxon>
        <taxon>Bacillota</taxon>
        <taxon>Bacilli</taxon>
        <taxon>Lactobacillales</taxon>
        <taxon>Lactobacillaceae</taxon>
        <taxon>Lacticaseibacillus</taxon>
    </lineage>
</organism>
<reference evidence="3" key="1">
    <citation type="journal article" date="2019" name="Int. J. Syst. Evol. Microbiol.">
        <title>The Global Catalogue of Microorganisms (GCM) 10K type strain sequencing project: providing services to taxonomists for standard genome sequencing and annotation.</title>
        <authorList>
            <consortium name="The Broad Institute Genomics Platform"/>
            <consortium name="The Broad Institute Genome Sequencing Center for Infectious Disease"/>
            <person name="Wu L."/>
            <person name="Ma J."/>
        </authorList>
    </citation>
    <scope>NUCLEOTIDE SEQUENCE [LARGE SCALE GENOMIC DNA]</scope>
    <source>
        <strain evidence="3">CCM 9110</strain>
    </source>
</reference>
<keyword evidence="1" id="KW-0812">Transmembrane</keyword>
<evidence type="ECO:0000256" key="1">
    <source>
        <dbReference type="SAM" id="Phobius"/>
    </source>
</evidence>
<dbReference type="EMBL" id="JBHTOA010000048">
    <property type="protein sequence ID" value="MFD1400066.1"/>
    <property type="molecule type" value="Genomic_DNA"/>
</dbReference>
<feature type="transmembrane region" description="Helical" evidence="1">
    <location>
        <begin position="22"/>
        <end position="46"/>
    </location>
</feature>
<evidence type="ECO:0000313" key="3">
    <source>
        <dbReference type="Proteomes" id="UP001597199"/>
    </source>
</evidence>
<keyword evidence="3" id="KW-1185">Reference proteome</keyword>
<name>A0ABW4BJ68_9LACO</name>
<keyword evidence="1" id="KW-1133">Transmembrane helix</keyword>
<dbReference type="RefSeq" id="WP_204118427.1">
    <property type="nucleotide sequence ID" value="NZ_BOLV01000004.1"/>
</dbReference>
<proteinExistence type="predicted"/>
<evidence type="ECO:0000313" key="2">
    <source>
        <dbReference type="EMBL" id="MFD1400066.1"/>
    </source>
</evidence>
<protein>
    <submittedName>
        <fullName evidence="2">Uncharacterized protein</fullName>
    </submittedName>
</protein>
<sequence length="97" mass="10988">MPLIALLLDVIAAGVFWLQQSQGLYLLGTIIQGGLTLVLLIMLFTYQGKRFGWFNFSTWSHVFTVRFAVIVFSFLINAIMLFVYILNVTGANNVIFH</sequence>
<gene>
    <name evidence="2" type="ORF">ACFQ41_12180</name>
</gene>
<comment type="caution">
    <text evidence="2">The sequence shown here is derived from an EMBL/GenBank/DDBJ whole genome shotgun (WGS) entry which is preliminary data.</text>
</comment>